<dbReference type="PANTHER" id="PTHR47934:SF6">
    <property type="entry name" value="MITOCHONDRIAL GROUP I INTRON SPLICING FACTOR CCM1-RELATED"/>
    <property type="match status" value="1"/>
</dbReference>
<feature type="repeat" description="PPR" evidence="1">
    <location>
        <begin position="29"/>
        <end position="63"/>
    </location>
</feature>
<dbReference type="EMBL" id="JWZX01001709">
    <property type="protein sequence ID" value="KOO32659.1"/>
    <property type="molecule type" value="Genomic_DNA"/>
</dbReference>
<dbReference type="InterPro" id="IPR002885">
    <property type="entry name" value="PPR_rpt"/>
</dbReference>
<dbReference type="PROSITE" id="PS51375">
    <property type="entry name" value="PPR"/>
    <property type="match status" value="2"/>
</dbReference>
<evidence type="ECO:0000256" key="1">
    <source>
        <dbReference type="PROSITE-ProRule" id="PRU00708"/>
    </source>
</evidence>
<sequence>MINAHITSGDLPGAMAMLRKMEAAGIPLNNVVLTTLLKGHCAVGDLEAARALLCSMSDAKVAPDVRTLNTFMRGCVRAGDLGAAQWAFRRLPEWNLTPGVPATVAMGRLLCQGLRLRRLRKLLAAHTERGSSPAAHAPKPPRVNPCMFWERAPRGRISPDDL</sequence>
<dbReference type="OrthoDB" id="42736at2759"/>
<dbReference type="Proteomes" id="UP000037460">
    <property type="component" value="Unassembled WGS sequence"/>
</dbReference>
<comment type="caution">
    <text evidence="2">The sequence shown here is derived from an EMBL/GenBank/DDBJ whole genome shotgun (WGS) entry which is preliminary data.</text>
</comment>
<protein>
    <submittedName>
        <fullName evidence="2">Fog: ppr repeat</fullName>
    </submittedName>
</protein>
<dbReference type="Pfam" id="PF01535">
    <property type="entry name" value="PPR"/>
    <property type="match status" value="1"/>
</dbReference>
<dbReference type="Gene3D" id="1.25.40.10">
    <property type="entry name" value="Tetratricopeptide repeat domain"/>
    <property type="match status" value="1"/>
</dbReference>
<dbReference type="PANTHER" id="PTHR47934">
    <property type="entry name" value="PENTATRICOPEPTIDE REPEAT-CONTAINING PROTEIN PET309, MITOCHONDRIAL"/>
    <property type="match status" value="1"/>
</dbReference>
<dbReference type="NCBIfam" id="TIGR00756">
    <property type="entry name" value="PPR"/>
    <property type="match status" value="1"/>
</dbReference>
<dbReference type="GO" id="GO:0003729">
    <property type="term" value="F:mRNA binding"/>
    <property type="evidence" value="ECO:0007669"/>
    <property type="project" value="TreeGrafter"/>
</dbReference>
<dbReference type="Pfam" id="PF13041">
    <property type="entry name" value="PPR_2"/>
    <property type="match status" value="1"/>
</dbReference>
<proteinExistence type="predicted"/>
<feature type="repeat" description="PPR" evidence="1">
    <location>
        <begin position="64"/>
        <end position="98"/>
    </location>
</feature>
<keyword evidence="3" id="KW-1185">Reference proteome</keyword>
<evidence type="ECO:0000313" key="2">
    <source>
        <dbReference type="EMBL" id="KOO32659.1"/>
    </source>
</evidence>
<accession>A0A0M0K1H7</accession>
<dbReference type="InterPro" id="IPR051114">
    <property type="entry name" value="Mito_RNA_Proc_CCM1"/>
</dbReference>
<dbReference type="GO" id="GO:0006396">
    <property type="term" value="P:RNA processing"/>
    <property type="evidence" value="ECO:0007669"/>
    <property type="project" value="TreeGrafter"/>
</dbReference>
<gene>
    <name evidence="2" type="ORF">Ctob_012960</name>
</gene>
<reference evidence="3" key="1">
    <citation type="journal article" date="2015" name="PLoS Genet.">
        <title>Genome Sequence and Transcriptome Analyses of Chrysochromulina tobin: Metabolic Tools for Enhanced Algal Fitness in the Prominent Order Prymnesiales (Haptophyceae).</title>
        <authorList>
            <person name="Hovde B.T."/>
            <person name="Deodato C.R."/>
            <person name="Hunsperger H.M."/>
            <person name="Ryken S.A."/>
            <person name="Yost W."/>
            <person name="Jha R.K."/>
            <person name="Patterson J."/>
            <person name="Monnat R.J. Jr."/>
            <person name="Barlow S.B."/>
            <person name="Starkenburg S.R."/>
            <person name="Cattolico R.A."/>
        </authorList>
    </citation>
    <scope>NUCLEOTIDE SEQUENCE</scope>
    <source>
        <strain evidence="3">CCMP291</strain>
    </source>
</reference>
<dbReference type="GO" id="GO:0005739">
    <property type="term" value="C:mitochondrion"/>
    <property type="evidence" value="ECO:0007669"/>
    <property type="project" value="TreeGrafter"/>
</dbReference>
<dbReference type="InterPro" id="IPR011990">
    <property type="entry name" value="TPR-like_helical_dom_sf"/>
</dbReference>
<name>A0A0M0K1H7_9EUKA</name>
<dbReference type="GO" id="GO:0007005">
    <property type="term" value="P:mitochondrion organization"/>
    <property type="evidence" value="ECO:0007669"/>
    <property type="project" value="TreeGrafter"/>
</dbReference>
<dbReference type="AlphaFoldDB" id="A0A0M0K1H7"/>
<evidence type="ECO:0000313" key="3">
    <source>
        <dbReference type="Proteomes" id="UP000037460"/>
    </source>
</evidence>
<organism evidence="2 3">
    <name type="scientific">Chrysochromulina tobinii</name>
    <dbReference type="NCBI Taxonomy" id="1460289"/>
    <lineage>
        <taxon>Eukaryota</taxon>
        <taxon>Haptista</taxon>
        <taxon>Haptophyta</taxon>
        <taxon>Prymnesiophyceae</taxon>
        <taxon>Prymnesiales</taxon>
        <taxon>Chrysochromulinaceae</taxon>
        <taxon>Chrysochromulina</taxon>
    </lineage>
</organism>